<keyword evidence="1" id="KW-0808">Transferase</keyword>
<comment type="caution">
    <text evidence="1">The sequence shown here is derived from an EMBL/GenBank/DDBJ whole genome shotgun (WGS) entry which is preliminary data.</text>
</comment>
<keyword evidence="2" id="KW-1185">Reference proteome</keyword>
<name>A0AC61PN80_9FIRM</name>
<dbReference type="Proteomes" id="UP000192328">
    <property type="component" value="Unassembled WGS sequence"/>
</dbReference>
<proteinExistence type="predicted"/>
<organism evidence="1 2">
    <name type="scientific">Aristaeella lactis</name>
    <dbReference type="NCBI Taxonomy" id="3046383"/>
    <lineage>
        <taxon>Bacteria</taxon>
        <taxon>Bacillati</taxon>
        <taxon>Bacillota</taxon>
        <taxon>Clostridia</taxon>
        <taxon>Eubacteriales</taxon>
        <taxon>Aristaeellaceae</taxon>
        <taxon>Aristaeella</taxon>
    </lineage>
</organism>
<gene>
    <name evidence="1" type="ORF">SAMN06297397_2326</name>
</gene>
<protein>
    <submittedName>
        <fullName evidence="1">Glycosyl transferase family 2</fullName>
    </submittedName>
</protein>
<sequence length="556" mass="63233">MGAIDRIREYRQSHGTVYTLKRLGQKAAQQFLGTYDRRWKRERASEAELKAQRENQPAAGLISVVIPVYNTDPGMLNALLDSLENQTYLDFEAVLYDGASTRAETAAVLRERSEKQARFRVIRGEENRGISSNTNEALKLARGEYIALCDHDDLLSPDALWRVAECIAEKHPDLVYSDEDRITQNGRRHMDPHYKPDYCPDNLVSDNYICHLAVIRKAVLEEIGGLRSGFDGSQDHDLFLRVAEKTDRIEHLPYILYSWREVFSSASHRNLEICLQNGCRAAVEHEAALGRKAEAVPVNKEIRLWYEIPRDVTVEAIVHGDTEEECQECLGELQFRTDWPQLTGSIIVAGEEDRISLLNEAARTSTADYLLILDARVTEMNRYFIREMLMFAQRDDVAGVTGVLTDRKKHITHGGFALGMEHTAQCVNEGMYVTAGGWHDMMNKVHNVSAVSLCCLMVKRENWLDLDDGYRGGLAAVDLGLRQKQAGLRYVFTPHAQARLERCSLLLSGEERIAEDVARFEERWGTTVHDPCYSERFGKKKANYDYSGRSRNKGRK</sequence>
<accession>A0AC61PN80</accession>
<dbReference type="EMBL" id="FWXZ01000005">
    <property type="protein sequence ID" value="SMC75660.1"/>
    <property type="molecule type" value="Genomic_DNA"/>
</dbReference>
<evidence type="ECO:0000313" key="2">
    <source>
        <dbReference type="Proteomes" id="UP000192328"/>
    </source>
</evidence>
<evidence type="ECO:0000313" key="1">
    <source>
        <dbReference type="EMBL" id="SMC75660.1"/>
    </source>
</evidence>
<reference evidence="1" key="1">
    <citation type="submission" date="2017-04" db="EMBL/GenBank/DDBJ databases">
        <authorList>
            <person name="Varghese N."/>
            <person name="Submissions S."/>
        </authorList>
    </citation>
    <scope>NUCLEOTIDE SEQUENCE</scope>
    <source>
        <strain evidence="1">WTE2008</strain>
    </source>
</reference>